<sequence length="365" mass="38438">MKKIFVVMVTLCMTAGLLSGCGSKDSGTSAPAVSATPAAAEESPAPAAETPEPSESPQAPAVTDDETVIHVGALKGPTSMGMVKLMADSDAGTTAGKYEFSIHGAVDEMTPKIVQGDFDIAAVPANLASVLYHNTKGQISVLAVNTLGVLYIVENGETVRSVADLKGKTLYASGKGATPEYALNYILKSNGLDPAKDLTIEYKSEHTECVAALAADPAGVAMLPQPFVTTAQVKNPDIRVALDLTKEWDNAQEGQEVKSSLITGVVVARNEFIEAHPDLVHTFLDEYHTSIDYVNGNVQDAAKLVGSYNIVPEEVAVKALPACNIVFMEGTEMKDALSGYLAVLLEQNPKAVGGALPDETFYYSR</sequence>
<evidence type="ECO:0000313" key="4">
    <source>
        <dbReference type="Proteomes" id="UP000712157"/>
    </source>
</evidence>
<reference evidence="3" key="1">
    <citation type="submission" date="2021-06" db="EMBL/GenBank/DDBJ databases">
        <title>Description of novel taxa of the family Lachnospiraceae.</title>
        <authorList>
            <person name="Chaplin A.V."/>
            <person name="Sokolova S.R."/>
            <person name="Pikina A.P."/>
            <person name="Korzhanova M."/>
            <person name="Belova V."/>
            <person name="Korostin D."/>
            <person name="Efimov B.A."/>
        </authorList>
    </citation>
    <scope>NUCLEOTIDE SEQUENCE</scope>
    <source>
        <strain evidence="3">ASD5720</strain>
    </source>
</reference>
<dbReference type="EMBL" id="JAHQCW010000006">
    <property type="protein sequence ID" value="MBU9735942.1"/>
    <property type="molecule type" value="Genomic_DNA"/>
</dbReference>
<keyword evidence="4" id="KW-1185">Reference proteome</keyword>
<dbReference type="PIRSF" id="PIRSF027386">
    <property type="entry name" value="UCP027386_ABC_sbc_TM0202"/>
    <property type="match status" value="1"/>
</dbReference>
<gene>
    <name evidence="3" type="ORF">KTH89_05290</name>
</gene>
<organism evidence="3 4">
    <name type="scientific">Diplocloster agilis</name>
    <dbReference type="NCBI Taxonomy" id="2850323"/>
    <lineage>
        <taxon>Bacteria</taxon>
        <taxon>Bacillati</taxon>
        <taxon>Bacillota</taxon>
        <taxon>Clostridia</taxon>
        <taxon>Lachnospirales</taxon>
        <taxon>Lachnospiraceae</taxon>
        <taxon>Diplocloster</taxon>
    </lineage>
</organism>
<protein>
    <submittedName>
        <fullName evidence="3">ABC transporter substrate-binding protein</fullName>
    </submittedName>
</protein>
<dbReference type="Pfam" id="PF12974">
    <property type="entry name" value="Phosphonate-bd"/>
    <property type="match status" value="1"/>
</dbReference>
<dbReference type="Proteomes" id="UP000712157">
    <property type="component" value="Unassembled WGS sequence"/>
</dbReference>
<feature type="chain" id="PRO_5038766384" evidence="2">
    <location>
        <begin position="20"/>
        <end position="365"/>
    </location>
</feature>
<dbReference type="Gene3D" id="3.40.190.10">
    <property type="entry name" value="Periplasmic binding protein-like II"/>
    <property type="match status" value="2"/>
</dbReference>
<feature type="signal peptide" evidence="2">
    <location>
        <begin position="1"/>
        <end position="19"/>
    </location>
</feature>
<dbReference type="PANTHER" id="PTHR30024">
    <property type="entry name" value="ALIPHATIC SULFONATES-BINDING PROTEIN-RELATED"/>
    <property type="match status" value="1"/>
</dbReference>
<comment type="caution">
    <text evidence="3">The sequence shown here is derived from an EMBL/GenBank/DDBJ whole genome shotgun (WGS) entry which is preliminary data.</text>
</comment>
<feature type="region of interest" description="Disordered" evidence="1">
    <location>
        <begin position="26"/>
        <end position="65"/>
    </location>
</feature>
<dbReference type="InterPro" id="IPR027024">
    <property type="entry name" value="UCP027386_ABC_sbc_TM0202"/>
</dbReference>
<dbReference type="AlphaFoldDB" id="A0A949JY82"/>
<evidence type="ECO:0000256" key="1">
    <source>
        <dbReference type="SAM" id="MobiDB-lite"/>
    </source>
</evidence>
<accession>A0A949JY82</accession>
<dbReference type="PROSITE" id="PS51257">
    <property type="entry name" value="PROKAR_LIPOPROTEIN"/>
    <property type="match status" value="1"/>
</dbReference>
<proteinExistence type="predicted"/>
<dbReference type="RefSeq" id="WP_238720940.1">
    <property type="nucleotide sequence ID" value="NZ_JAHQCW010000006.1"/>
</dbReference>
<feature type="compositionally biased region" description="Low complexity" evidence="1">
    <location>
        <begin position="28"/>
        <end position="61"/>
    </location>
</feature>
<keyword evidence="2" id="KW-0732">Signal</keyword>
<dbReference type="PANTHER" id="PTHR30024:SF46">
    <property type="entry name" value="ABC TRANSPORTER, SUBSTRATE-BINDING LIPOPROTEIN"/>
    <property type="match status" value="1"/>
</dbReference>
<evidence type="ECO:0000313" key="3">
    <source>
        <dbReference type="EMBL" id="MBU9735942.1"/>
    </source>
</evidence>
<evidence type="ECO:0000256" key="2">
    <source>
        <dbReference type="SAM" id="SignalP"/>
    </source>
</evidence>
<dbReference type="SUPFAM" id="SSF53850">
    <property type="entry name" value="Periplasmic binding protein-like II"/>
    <property type="match status" value="1"/>
</dbReference>
<name>A0A949JY82_9FIRM</name>